<dbReference type="GO" id="GO:0008360">
    <property type="term" value="P:regulation of cell shape"/>
    <property type="evidence" value="ECO:0007669"/>
    <property type="project" value="UniProtKB-KW"/>
</dbReference>
<protein>
    <recommendedName>
        <fullName evidence="2 7">Glutamate racemase</fullName>
        <ecNumber evidence="2 7">5.1.1.3</ecNumber>
    </recommendedName>
</protein>
<comment type="similarity">
    <text evidence="7">Belongs to the aspartate/glutamate racemases family.</text>
</comment>
<evidence type="ECO:0000313" key="9">
    <source>
        <dbReference type="Proteomes" id="UP000321629"/>
    </source>
</evidence>
<sequence>MKLGVFDSGVGGLSVLKSLLQTNFFKEYIYYGDTARVPYGVKDKDTIIKFSLEALEFFNQKQVDMLIIACNTVSAYALEILRANVKFPILGVIEAGVLAATNILNDKNSKILVIATKATINSHQYKQRLSKEGYLAVEERATGLFVPMVEEGIFQGDFLNSAFKYYFDDLAYIPDALILACTHFPLISISLQQYFGKQTRLIHSGEAIALQLKKEYNLKEKYQDAKISFFASSDEEKLKNIAKIWLN</sequence>
<feature type="binding site" evidence="7">
    <location>
        <begin position="7"/>
        <end position="8"/>
    </location>
    <ligand>
        <name>substrate</name>
    </ligand>
</feature>
<dbReference type="AlphaFoldDB" id="A0A5C7DRJ0"/>
<dbReference type="GO" id="GO:0008881">
    <property type="term" value="F:glutamate racemase activity"/>
    <property type="evidence" value="ECO:0007669"/>
    <property type="project" value="UniProtKB-UniRule"/>
</dbReference>
<dbReference type="InterPro" id="IPR033134">
    <property type="entry name" value="Asp/Glu_racemase_AS_2"/>
</dbReference>
<dbReference type="FunFam" id="3.40.50.1860:FF:000001">
    <property type="entry name" value="Glutamate racemase"/>
    <property type="match status" value="1"/>
</dbReference>
<dbReference type="UniPathway" id="UPA00219"/>
<dbReference type="EMBL" id="VOWJ01000023">
    <property type="protein sequence ID" value="TXE88083.1"/>
    <property type="molecule type" value="Genomic_DNA"/>
</dbReference>
<dbReference type="InterPro" id="IPR001920">
    <property type="entry name" value="Asp/Glu_race"/>
</dbReference>
<evidence type="ECO:0000256" key="4">
    <source>
        <dbReference type="ARBA" id="ARBA00022984"/>
    </source>
</evidence>
<evidence type="ECO:0000256" key="5">
    <source>
        <dbReference type="ARBA" id="ARBA00023235"/>
    </source>
</evidence>
<evidence type="ECO:0000256" key="6">
    <source>
        <dbReference type="ARBA" id="ARBA00023316"/>
    </source>
</evidence>
<dbReference type="PANTHER" id="PTHR21198:SF2">
    <property type="entry name" value="GLUTAMATE RACEMASE"/>
    <property type="match status" value="1"/>
</dbReference>
<dbReference type="SUPFAM" id="SSF53681">
    <property type="entry name" value="Aspartate/glutamate racemase"/>
    <property type="match status" value="2"/>
</dbReference>
<evidence type="ECO:0000313" key="8">
    <source>
        <dbReference type="EMBL" id="TXE88083.1"/>
    </source>
</evidence>
<feature type="binding site" evidence="7">
    <location>
        <begin position="71"/>
        <end position="72"/>
    </location>
    <ligand>
        <name>substrate</name>
    </ligand>
</feature>
<comment type="pathway">
    <text evidence="7">Cell wall biogenesis; peptidoglycan biosynthesis.</text>
</comment>
<feature type="binding site" evidence="7">
    <location>
        <begin position="182"/>
        <end position="183"/>
    </location>
    <ligand>
        <name>substrate</name>
    </ligand>
</feature>
<feature type="binding site" evidence="7">
    <location>
        <begin position="39"/>
        <end position="40"/>
    </location>
    <ligand>
        <name>substrate</name>
    </ligand>
</feature>
<feature type="active site" description="Proton donor/acceptor" evidence="7">
    <location>
        <position position="70"/>
    </location>
</feature>
<evidence type="ECO:0000256" key="2">
    <source>
        <dbReference type="ARBA" id="ARBA00013090"/>
    </source>
</evidence>
<keyword evidence="4 7" id="KW-0573">Peptidoglycan synthesis</keyword>
<comment type="function">
    <text evidence="7">Provides the (R)-glutamate required for cell wall biosynthesis.</text>
</comment>
<evidence type="ECO:0000256" key="7">
    <source>
        <dbReference type="HAMAP-Rule" id="MF_00258"/>
    </source>
</evidence>
<dbReference type="InterPro" id="IPR015942">
    <property type="entry name" value="Asp/Glu/hydantoin_racemase"/>
</dbReference>
<dbReference type="GO" id="GO:0009252">
    <property type="term" value="P:peptidoglycan biosynthetic process"/>
    <property type="evidence" value="ECO:0007669"/>
    <property type="project" value="UniProtKB-UniRule"/>
</dbReference>
<reference evidence="8 9" key="1">
    <citation type="submission" date="2019-07" db="EMBL/GenBank/DDBJ databases">
        <title>Rapid identification of Enteric Bacteria from Whole Genome Sequences (WGS) using Average Nucleotide Identity (ANI).</title>
        <authorList>
            <person name="Lane C."/>
        </authorList>
    </citation>
    <scope>NUCLEOTIDE SEQUENCE [LARGE SCALE GENOMIC DNA]</scope>
    <source>
        <strain evidence="8 9">2016D-0084</strain>
    </source>
</reference>
<dbReference type="GO" id="GO:0071555">
    <property type="term" value="P:cell wall organization"/>
    <property type="evidence" value="ECO:0007669"/>
    <property type="project" value="UniProtKB-KW"/>
</dbReference>
<feature type="active site" description="Proton donor/acceptor" evidence="7">
    <location>
        <position position="181"/>
    </location>
</feature>
<name>A0A5C7DRJ0_9BACT</name>
<keyword evidence="6 7" id="KW-0961">Cell wall biogenesis/degradation</keyword>
<dbReference type="InterPro" id="IPR004391">
    <property type="entry name" value="Glu_race"/>
</dbReference>
<dbReference type="RefSeq" id="WP_147555550.1">
    <property type="nucleotide sequence ID" value="NZ_VOWJ01000023.1"/>
</dbReference>
<keyword evidence="5 7" id="KW-0413">Isomerase</keyword>
<organism evidence="8 9">
    <name type="scientific">Campylobacter volucris</name>
    <dbReference type="NCBI Taxonomy" id="1031542"/>
    <lineage>
        <taxon>Bacteria</taxon>
        <taxon>Pseudomonadati</taxon>
        <taxon>Campylobacterota</taxon>
        <taxon>Epsilonproteobacteria</taxon>
        <taxon>Campylobacterales</taxon>
        <taxon>Campylobacteraceae</taxon>
        <taxon>Campylobacter</taxon>
    </lineage>
</organism>
<proteinExistence type="inferred from homology"/>
<dbReference type="Gene3D" id="3.40.50.1860">
    <property type="match status" value="2"/>
</dbReference>
<evidence type="ECO:0000256" key="1">
    <source>
        <dbReference type="ARBA" id="ARBA00001602"/>
    </source>
</evidence>
<keyword evidence="3 7" id="KW-0133">Cell shape</keyword>
<dbReference type="Proteomes" id="UP000321629">
    <property type="component" value="Unassembled WGS sequence"/>
</dbReference>
<dbReference type="PROSITE" id="PS00924">
    <property type="entry name" value="ASP_GLU_RACEMASE_2"/>
    <property type="match status" value="1"/>
</dbReference>
<comment type="catalytic activity">
    <reaction evidence="1 7">
        <text>L-glutamate = D-glutamate</text>
        <dbReference type="Rhea" id="RHEA:12813"/>
        <dbReference type="ChEBI" id="CHEBI:29985"/>
        <dbReference type="ChEBI" id="CHEBI:29986"/>
        <dbReference type="EC" id="5.1.1.3"/>
    </reaction>
</comment>
<dbReference type="HAMAP" id="MF_00258">
    <property type="entry name" value="Glu_racemase"/>
    <property type="match status" value="1"/>
</dbReference>
<gene>
    <name evidence="7" type="primary">murI</name>
    <name evidence="8" type="ORF">FPD38_04400</name>
</gene>
<comment type="caution">
    <text evidence="8">The sequence shown here is derived from an EMBL/GenBank/DDBJ whole genome shotgun (WGS) entry which is preliminary data.</text>
</comment>
<dbReference type="Pfam" id="PF01177">
    <property type="entry name" value="Asp_Glu_race"/>
    <property type="match status" value="1"/>
</dbReference>
<accession>A0A5C7DRJ0</accession>
<dbReference type="NCBIfam" id="TIGR00067">
    <property type="entry name" value="glut_race"/>
    <property type="match status" value="1"/>
</dbReference>
<dbReference type="PANTHER" id="PTHR21198">
    <property type="entry name" value="GLUTAMATE RACEMASE"/>
    <property type="match status" value="1"/>
</dbReference>
<evidence type="ECO:0000256" key="3">
    <source>
        <dbReference type="ARBA" id="ARBA00022960"/>
    </source>
</evidence>
<dbReference type="EC" id="5.1.1.3" evidence="2 7"/>